<sequence length="208" mass="22768">MSTEPTTPKQFTVRELQAILNDCDPDATVDLTLPGFIDASDKQIVEDPDLASDAYGFVPQVEVFYKTGKDMPYEHFFGDDGAPRPGVKPNAVSIAISRDEIEKLYRDRKRAIELDALALEPEPATADADTVIVDVRLSRELHTNIRQLLGQLNGSRQVKIEQACTHGLLTVAGALAMLAEDLGMVRSRPGSWEGSNMAQVLASHGYDN</sequence>
<dbReference type="EMBL" id="JAOCDZ010000018">
    <property type="protein sequence ID" value="MDH0738654.1"/>
    <property type="molecule type" value="Genomic_DNA"/>
</dbReference>
<proteinExistence type="predicted"/>
<reference evidence="1" key="1">
    <citation type="submission" date="2022-09" db="EMBL/GenBank/DDBJ databases">
        <title>Intensive care unit water sources are persistently colonized with multi-drug resistant bacteria and are the site of extensive horizontal gene transfer of antibiotic resistance genes.</title>
        <authorList>
            <person name="Diorio-Toth L."/>
        </authorList>
    </citation>
    <scope>NUCLEOTIDE SEQUENCE</scope>
    <source>
        <strain evidence="1">GD03843</strain>
    </source>
</reference>
<dbReference type="RefSeq" id="WP_092578904.1">
    <property type="nucleotide sequence ID" value="NZ_JAOCDZ010000018.1"/>
</dbReference>
<comment type="caution">
    <text evidence="1">The sequence shown here is derived from an EMBL/GenBank/DDBJ whole genome shotgun (WGS) entry which is preliminary data.</text>
</comment>
<evidence type="ECO:0000313" key="1">
    <source>
        <dbReference type="EMBL" id="MDH0738654.1"/>
    </source>
</evidence>
<name>A0AA42S603_9BURK</name>
<accession>A0AA42S603</accession>
<dbReference type="Proteomes" id="UP001161094">
    <property type="component" value="Unassembled WGS sequence"/>
</dbReference>
<dbReference type="AlphaFoldDB" id="A0AA42S603"/>
<protein>
    <submittedName>
        <fullName evidence="1">Uncharacterized protein</fullName>
    </submittedName>
</protein>
<organism evidence="1 2">
    <name type="scientific">Achromobacter spanius</name>
    <dbReference type="NCBI Taxonomy" id="217203"/>
    <lineage>
        <taxon>Bacteria</taxon>
        <taxon>Pseudomonadati</taxon>
        <taxon>Pseudomonadota</taxon>
        <taxon>Betaproteobacteria</taxon>
        <taxon>Burkholderiales</taxon>
        <taxon>Alcaligenaceae</taxon>
        <taxon>Achromobacter</taxon>
    </lineage>
</organism>
<gene>
    <name evidence="1" type="ORF">N5D93_22745</name>
</gene>
<evidence type="ECO:0000313" key="2">
    <source>
        <dbReference type="Proteomes" id="UP001161094"/>
    </source>
</evidence>